<evidence type="ECO:0000313" key="1">
    <source>
        <dbReference type="EMBL" id="EKC98978.1"/>
    </source>
</evidence>
<dbReference type="InParanoid" id="K1WBB8"/>
<name>K1WBB8_TRIAC</name>
<sequence>MFEIQSSPNYGPNTGGVAENVDDGSDKITSSKGLAANFRQYSFLPEELYIDNVLAPMTTRITWPEHLLQWPFAVQWNESHGRQNIGSGGARSDVSVALSAGADLQYGQVPVVGCATEHHTLHPLQPMIFGAVGAQGGADL</sequence>
<dbReference type="EMBL" id="AMBO01000378">
    <property type="protein sequence ID" value="EKC98978.1"/>
    <property type="molecule type" value="Genomic_DNA"/>
</dbReference>
<accession>K1WBB8</accession>
<keyword evidence="2" id="KW-1185">Reference proteome</keyword>
<dbReference type="AlphaFoldDB" id="K1WBB8"/>
<protein>
    <submittedName>
        <fullName evidence="1">Uncharacterized protein</fullName>
    </submittedName>
</protein>
<evidence type="ECO:0000313" key="2">
    <source>
        <dbReference type="Proteomes" id="UP000006757"/>
    </source>
</evidence>
<gene>
    <name evidence="1" type="ORF">A1Q2_06732</name>
</gene>
<comment type="caution">
    <text evidence="1">The sequence shown here is derived from an EMBL/GenBank/DDBJ whole genome shotgun (WGS) entry which is preliminary data.</text>
</comment>
<proteinExistence type="predicted"/>
<dbReference type="Proteomes" id="UP000006757">
    <property type="component" value="Unassembled WGS sequence"/>
</dbReference>
<organism evidence="1 2">
    <name type="scientific">Trichosporon asahii var. asahii (strain CBS 8904)</name>
    <name type="common">Yeast</name>
    <dbReference type="NCBI Taxonomy" id="1220162"/>
    <lineage>
        <taxon>Eukaryota</taxon>
        <taxon>Fungi</taxon>
        <taxon>Dikarya</taxon>
        <taxon>Basidiomycota</taxon>
        <taxon>Agaricomycotina</taxon>
        <taxon>Tremellomycetes</taxon>
        <taxon>Trichosporonales</taxon>
        <taxon>Trichosporonaceae</taxon>
        <taxon>Trichosporon</taxon>
    </lineage>
</organism>
<dbReference type="HOGENOM" id="CLU_1836537_0_0_1"/>
<reference evidence="1 2" key="1">
    <citation type="journal article" date="2012" name="Eukaryot. Cell">
        <title>Genome sequence of the Trichosporon asahii environmental strain CBS 8904.</title>
        <authorList>
            <person name="Yang R.Y."/>
            <person name="Li H.T."/>
            <person name="Zhu H."/>
            <person name="Zhou G.P."/>
            <person name="Wang M."/>
            <person name="Wang L."/>
        </authorList>
    </citation>
    <scope>NUCLEOTIDE SEQUENCE [LARGE SCALE GENOMIC DNA]</scope>
    <source>
        <strain evidence="1 2">CBS 8904</strain>
    </source>
</reference>